<dbReference type="GO" id="GO:0016491">
    <property type="term" value="F:oxidoreductase activity"/>
    <property type="evidence" value="ECO:0007669"/>
    <property type="project" value="UniProtKB-KW"/>
</dbReference>
<dbReference type="EMBL" id="JACHID010000002">
    <property type="protein sequence ID" value="MBB5021170.1"/>
    <property type="molecule type" value="Genomic_DNA"/>
</dbReference>
<dbReference type="Pfam" id="PF07992">
    <property type="entry name" value="Pyr_redox_2"/>
    <property type="match status" value="1"/>
</dbReference>
<keyword evidence="2 4" id="KW-0560">Oxidoreductase</keyword>
<dbReference type="Proteomes" id="UP000528322">
    <property type="component" value="Unassembled WGS sequence"/>
</dbReference>
<dbReference type="SUPFAM" id="SSF51905">
    <property type="entry name" value="FAD/NAD(P)-binding domain"/>
    <property type="match status" value="1"/>
</dbReference>
<evidence type="ECO:0000256" key="1">
    <source>
        <dbReference type="ARBA" id="ARBA00022630"/>
    </source>
</evidence>
<dbReference type="EC" id="1.8.1.-" evidence="4"/>
<keyword evidence="1" id="KW-0285">Flavoprotein</keyword>
<dbReference type="RefSeq" id="WP_183729349.1">
    <property type="nucleotide sequence ID" value="NZ_JACHID010000002.1"/>
</dbReference>
<feature type="domain" description="FAD/NAD(P)-binding" evidence="3">
    <location>
        <begin position="7"/>
        <end position="293"/>
    </location>
</feature>
<comment type="caution">
    <text evidence="4">The sequence shown here is derived from an EMBL/GenBank/DDBJ whole genome shotgun (WGS) entry which is preliminary data.</text>
</comment>
<organism evidence="4 5">
    <name type="scientific">Desulfurispira natronophila</name>
    <dbReference type="NCBI Taxonomy" id="682562"/>
    <lineage>
        <taxon>Bacteria</taxon>
        <taxon>Pseudomonadati</taxon>
        <taxon>Chrysiogenota</taxon>
        <taxon>Chrysiogenia</taxon>
        <taxon>Chrysiogenales</taxon>
        <taxon>Chrysiogenaceae</taxon>
        <taxon>Desulfurispira</taxon>
    </lineage>
</organism>
<evidence type="ECO:0000256" key="2">
    <source>
        <dbReference type="ARBA" id="ARBA00023002"/>
    </source>
</evidence>
<keyword evidence="5" id="KW-1185">Reference proteome</keyword>
<dbReference type="PRINTS" id="PR00368">
    <property type="entry name" value="FADPNR"/>
</dbReference>
<evidence type="ECO:0000313" key="4">
    <source>
        <dbReference type="EMBL" id="MBB5021170.1"/>
    </source>
</evidence>
<sequence length="308" mass="33365">MSETKTYDVIIAGLGPAGESAAIYTARKNLSTLIVTYDSGGQLTKTFDVENYLGTPYSTGIDMAITFEEHVRKYPNVEIEMMHEVVRIEDHGEFKKLVTAEGREFCGRVAIIATGAKPKTVGMAREEEFSGKGLTYCTTCDGPLYRNKVVTIIGGGTSGVEAALEMVKIASRVNLIVRSELRGEPILMDRLREVEVQVYENHIPTEVLGGDYATGLRIRHKTSGETTDVETDGVFVEIGRSPNAAIFDGQLVLNEGGEIVINPYNETSMPGVFAAGDVTDVKYKQIVIAAGEGAKAALRAAEYLIKQG</sequence>
<protein>
    <submittedName>
        <fullName evidence="4">Alkyl hydroperoxide reductase subunit F</fullName>
        <ecNumber evidence="4">1.8.1.-</ecNumber>
    </submittedName>
</protein>
<gene>
    <name evidence="4" type="ORF">HNR37_000476</name>
</gene>
<dbReference type="InterPro" id="IPR023753">
    <property type="entry name" value="FAD/NAD-binding_dom"/>
</dbReference>
<dbReference type="InterPro" id="IPR036188">
    <property type="entry name" value="FAD/NAD-bd_sf"/>
</dbReference>
<reference evidence="4 5" key="1">
    <citation type="submission" date="2020-08" db="EMBL/GenBank/DDBJ databases">
        <title>Genomic Encyclopedia of Type Strains, Phase IV (KMG-IV): sequencing the most valuable type-strain genomes for metagenomic binning, comparative biology and taxonomic classification.</title>
        <authorList>
            <person name="Goeker M."/>
        </authorList>
    </citation>
    <scope>NUCLEOTIDE SEQUENCE [LARGE SCALE GENOMIC DNA]</scope>
    <source>
        <strain evidence="4 5">DSM 22071</strain>
    </source>
</reference>
<dbReference type="InterPro" id="IPR050097">
    <property type="entry name" value="Ferredoxin-NADP_redctase_2"/>
</dbReference>
<dbReference type="PRINTS" id="PR00469">
    <property type="entry name" value="PNDRDTASEII"/>
</dbReference>
<name>A0A7W7Y311_9BACT</name>
<dbReference type="PANTHER" id="PTHR48105">
    <property type="entry name" value="THIOREDOXIN REDUCTASE 1-RELATED-RELATED"/>
    <property type="match status" value="1"/>
</dbReference>
<accession>A0A7W7Y311</accession>
<proteinExistence type="predicted"/>
<evidence type="ECO:0000313" key="5">
    <source>
        <dbReference type="Proteomes" id="UP000528322"/>
    </source>
</evidence>
<evidence type="ECO:0000259" key="3">
    <source>
        <dbReference type="Pfam" id="PF07992"/>
    </source>
</evidence>
<dbReference type="AlphaFoldDB" id="A0A7W7Y311"/>
<dbReference type="Gene3D" id="3.50.50.60">
    <property type="entry name" value="FAD/NAD(P)-binding domain"/>
    <property type="match status" value="2"/>
</dbReference>